<dbReference type="OrthoDB" id="9151554at2"/>
<comment type="caution">
    <text evidence="1">The sequence shown here is derived from an EMBL/GenBank/DDBJ whole genome shotgun (WGS) entry which is preliminary data.</text>
</comment>
<organism evidence="1 2">
    <name type="scientific">Vibrio rumoiensis 1S-45</name>
    <dbReference type="NCBI Taxonomy" id="1188252"/>
    <lineage>
        <taxon>Bacteria</taxon>
        <taxon>Pseudomonadati</taxon>
        <taxon>Pseudomonadota</taxon>
        <taxon>Gammaproteobacteria</taxon>
        <taxon>Vibrionales</taxon>
        <taxon>Vibrionaceae</taxon>
        <taxon>Vibrio</taxon>
    </lineage>
</organism>
<reference evidence="1 2" key="1">
    <citation type="journal article" date="2012" name="Science">
        <title>Ecological populations of bacteria act as socially cohesive units of antibiotic production and resistance.</title>
        <authorList>
            <person name="Cordero O.X."/>
            <person name="Wildschutte H."/>
            <person name="Kirkup B."/>
            <person name="Proehl S."/>
            <person name="Ngo L."/>
            <person name="Hussain F."/>
            <person name="Le Roux F."/>
            <person name="Mincer T."/>
            <person name="Polz M.F."/>
        </authorList>
    </citation>
    <scope>NUCLEOTIDE SEQUENCE [LARGE SCALE GENOMIC DNA]</scope>
    <source>
        <strain evidence="1 2">1S-45</strain>
    </source>
</reference>
<name>A0A1E5E4F9_9VIBR</name>
<dbReference type="AlphaFoldDB" id="A0A1E5E4F9"/>
<gene>
    <name evidence="1" type="ORF">A1QC_14705</name>
</gene>
<dbReference type="EMBL" id="AJYK02000027">
    <property type="protein sequence ID" value="OEF27731.1"/>
    <property type="molecule type" value="Genomic_DNA"/>
</dbReference>
<dbReference type="eggNOG" id="ENOG502Z8ZQ">
    <property type="taxonomic scope" value="Bacteria"/>
</dbReference>
<dbReference type="Pfam" id="PF16162">
    <property type="entry name" value="KwaB"/>
    <property type="match status" value="1"/>
</dbReference>
<dbReference type="InterPro" id="IPR032359">
    <property type="entry name" value="KwaB-like"/>
</dbReference>
<evidence type="ECO:0000313" key="1">
    <source>
        <dbReference type="EMBL" id="OEF27731.1"/>
    </source>
</evidence>
<feature type="non-terminal residue" evidence="1">
    <location>
        <position position="1"/>
    </location>
</feature>
<accession>A0A1E5E4F9</accession>
<proteinExistence type="predicted"/>
<keyword evidence="2" id="KW-1185">Reference proteome</keyword>
<dbReference type="Proteomes" id="UP000094070">
    <property type="component" value="Unassembled WGS sequence"/>
</dbReference>
<dbReference type="STRING" id="1188252.A1QC_14705"/>
<protein>
    <recommendedName>
        <fullName evidence="3">DUF4868 domain-containing protein</fullName>
    </recommendedName>
</protein>
<evidence type="ECO:0008006" key="3">
    <source>
        <dbReference type="Google" id="ProtNLM"/>
    </source>
</evidence>
<evidence type="ECO:0000313" key="2">
    <source>
        <dbReference type="Proteomes" id="UP000094070"/>
    </source>
</evidence>
<dbReference type="RefSeq" id="WP_017024869.1">
    <property type="nucleotide sequence ID" value="NZ_AJYK02000027.1"/>
</dbReference>
<sequence>NKINSANTVLDYDFNTADLDDSLLKIPVNETDFDFMLKSIEADVEPKFIENEQELLGSWVYITRLVVKNKPSFYSVRKVSDSWSTKKVNGFANALFSNNVLVDIKDENVFRIDGKVDFFSYNEQVFIANKVNFESALNFRVGMEKNRDQVVLEFKKQDLFVDADEVKNLVGSNLKRLRKLSQVKNSGYYRDPLYLAQLKVVSENEGWDIKYNDDGKLHVSEQSIELVLKVLNNDRLKSMINQEGFDVDVKHKIG</sequence>